<dbReference type="Proteomes" id="UP000186058">
    <property type="component" value="Unassembled WGS sequence"/>
</dbReference>
<organism evidence="1 2">
    <name type="scientific">Paenibacillus helianthi</name>
    <dbReference type="NCBI Taxonomy" id="1349432"/>
    <lineage>
        <taxon>Bacteria</taxon>
        <taxon>Bacillati</taxon>
        <taxon>Bacillota</taxon>
        <taxon>Bacilli</taxon>
        <taxon>Bacillales</taxon>
        <taxon>Paenibacillaceae</taxon>
        <taxon>Paenibacillus</taxon>
    </lineage>
</organism>
<evidence type="ECO:0000313" key="2">
    <source>
        <dbReference type="Proteomes" id="UP000186058"/>
    </source>
</evidence>
<reference evidence="1 2" key="1">
    <citation type="submission" date="2016-03" db="EMBL/GenBank/DDBJ databases">
        <authorList>
            <person name="Sant'Anna F.H."/>
            <person name="Ambrosini A."/>
            <person name="Souza R."/>
            <person name="Bach E."/>
            <person name="Fernandes G."/>
            <person name="Balsanelli E."/>
            <person name="Baura V.A."/>
            <person name="Souza E.M."/>
            <person name="Passaglia L."/>
        </authorList>
    </citation>
    <scope>NUCLEOTIDE SEQUENCE [LARGE SCALE GENOMIC DNA]</scope>
    <source>
        <strain evidence="1 2">P26E</strain>
    </source>
</reference>
<dbReference type="Pfam" id="PF14907">
    <property type="entry name" value="NTP_transf_5"/>
    <property type="match status" value="1"/>
</dbReference>
<dbReference type="EMBL" id="LVWI01000081">
    <property type="protein sequence ID" value="OKP80706.1"/>
    <property type="molecule type" value="Genomic_DNA"/>
</dbReference>
<evidence type="ECO:0000313" key="1">
    <source>
        <dbReference type="EMBL" id="OKP80706.1"/>
    </source>
</evidence>
<proteinExistence type="predicted"/>
<protein>
    <recommendedName>
        <fullName evidence="3">Nucleotidyltransferase family protein</fullName>
    </recommendedName>
</protein>
<comment type="caution">
    <text evidence="1">The sequence shown here is derived from an EMBL/GenBank/DDBJ whole genome shotgun (WGS) entry which is preliminary data.</text>
</comment>
<sequence length="529" mass="63034">MNELSHEELFLLHLAKYHFELTSFDCEEFIEQMDWDRLFTVCVRHKLFTLLYKAMERYIPDEKKEPFAKRFSYKAMFKNRLLSELKQIIEITQQREIKYTYLKGFVISNLLYDDLNARDSNDIDIVVDENDFLAFSELLRDVKFERTLYSDSLYAVETLVKNSSNQGIFHEYWYLKQVGELKIAVELKSNTSAIPRKHIKEFCEKNEVYIVEGVKIVSNDMLHTFLHLCANAYSDSEERVGVERGFRLRDYVDIYSYLNKYQTRMDWNLIAELSNKYEMLHKIFCVLNNLNSLFDCIPTNIIEIFNTVNNTYNYQGYETGSVVAWKTSFSHRMFNYNDRILEYRGLCLERWFSPMNVNFNKPVKILNRKDSVLPRNFRKCFGYRDHNLQYAYRYEYDAENLYLIIQSTWPEKYHLSFYFYTNSLDLCGPSANFNIREILFKVFNDKIEIELDTKPIKRIQLEEVQRSQTEVEVTIPLEEVLSADTSCKYGYYSVLWEDYGERLLPVNMGGYGNEDDPEEVDNLGILAFT</sequence>
<keyword evidence="2" id="KW-1185">Reference proteome</keyword>
<gene>
    <name evidence="1" type="ORF">A3844_26860</name>
</gene>
<dbReference type="RefSeq" id="WP_074109114.1">
    <property type="nucleotide sequence ID" value="NZ_LVWI01000081.1"/>
</dbReference>
<accession>A0ABX3EFV9</accession>
<name>A0ABX3EFV9_9BACL</name>
<evidence type="ECO:0008006" key="3">
    <source>
        <dbReference type="Google" id="ProtNLM"/>
    </source>
</evidence>
<dbReference type="InterPro" id="IPR039498">
    <property type="entry name" value="NTP_transf_5"/>
</dbReference>